<feature type="domain" description="NAD(P)-binding" evidence="1">
    <location>
        <begin position="7"/>
        <end position="213"/>
    </location>
</feature>
<dbReference type="SUPFAM" id="SSF51735">
    <property type="entry name" value="NAD(P)-binding Rossmann-fold domains"/>
    <property type="match status" value="1"/>
</dbReference>
<comment type="caution">
    <text evidence="2">The sequence shown here is derived from an EMBL/GenBank/DDBJ whole genome shotgun (WGS) entry which is preliminary data.</text>
</comment>
<reference evidence="2 3" key="1">
    <citation type="submission" date="2019-04" db="EMBL/GenBank/DDBJ databases">
        <title>Herbidospora sp. NEAU-GS14.nov., a novel actinomycete isolated from soil.</title>
        <authorList>
            <person name="Han L."/>
        </authorList>
    </citation>
    <scope>NUCLEOTIDE SEQUENCE [LARGE SCALE GENOMIC DNA]</scope>
    <source>
        <strain evidence="2 3">NEAU-GS14</strain>
    </source>
</reference>
<dbReference type="OrthoDB" id="3763081at2"/>
<dbReference type="AlphaFoldDB" id="A0A4U3MQ83"/>
<dbReference type="PANTHER" id="PTHR43355:SF2">
    <property type="entry name" value="FLAVIN REDUCTASE (NADPH)"/>
    <property type="match status" value="1"/>
</dbReference>
<name>A0A4U3MQ83_9ACTN</name>
<dbReference type="PANTHER" id="PTHR43355">
    <property type="entry name" value="FLAVIN REDUCTASE (NADPH)"/>
    <property type="match status" value="1"/>
</dbReference>
<dbReference type="InterPro" id="IPR016040">
    <property type="entry name" value="NAD(P)-bd_dom"/>
</dbReference>
<gene>
    <name evidence="2" type="ORF">FDA94_00235</name>
</gene>
<keyword evidence="3" id="KW-1185">Reference proteome</keyword>
<sequence length="224" mass="23438">MKITIFGATGGVGSECLRLAMEAGHEVTVVVRDAARLSLDPHHVMVADLRIAPDTKELILACEGADAVLSCVGPRSPKHDRGVVTAATRVIVAAMHAAHARRIIIVSAAPVSTIPTPANPDAPRHDPGEGPFARHVLTPIVKRAMPSVYADLSAAEDVLRESGLDWTAVRPPRLTDKPGTGRYRTAPDRNLRGGLSIPRADVAAAMLAMAGQPSTIGHAMGVAT</sequence>
<dbReference type="InterPro" id="IPR036291">
    <property type="entry name" value="NAD(P)-bd_dom_sf"/>
</dbReference>
<dbReference type="Pfam" id="PF13460">
    <property type="entry name" value="NAD_binding_10"/>
    <property type="match status" value="1"/>
</dbReference>
<organism evidence="2 3">
    <name type="scientific">Herbidospora galbida</name>
    <dbReference type="NCBI Taxonomy" id="2575442"/>
    <lineage>
        <taxon>Bacteria</taxon>
        <taxon>Bacillati</taxon>
        <taxon>Actinomycetota</taxon>
        <taxon>Actinomycetes</taxon>
        <taxon>Streptosporangiales</taxon>
        <taxon>Streptosporangiaceae</taxon>
        <taxon>Herbidospora</taxon>
    </lineage>
</organism>
<dbReference type="EMBL" id="SZQA01000001">
    <property type="protein sequence ID" value="TKK91280.1"/>
    <property type="molecule type" value="Genomic_DNA"/>
</dbReference>
<evidence type="ECO:0000313" key="2">
    <source>
        <dbReference type="EMBL" id="TKK91280.1"/>
    </source>
</evidence>
<accession>A0A4U3MQ83</accession>
<dbReference type="InterPro" id="IPR051606">
    <property type="entry name" value="Polyketide_Oxido-like"/>
</dbReference>
<dbReference type="Proteomes" id="UP000308705">
    <property type="component" value="Unassembled WGS sequence"/>
</dbReference>
<dbReference type="RefSeq" id="WP_137244977.1">
    <property type="nucleotide sequence ID" value="NZ_SZQA01000001.1"/>
</dbReference>
<evidence type="ECO:0000259" key="1">
    <source>
        <dbReference type="Pfam" id="PF13460"/>
    </source>
</evidence>
<dbReference type="GO" id="GO:0016646">
    <property type="term" value="F:oxidoreductase activity, acting on the CH-NH group of donors, NAD or NADP as acceptor"/>
    <property type="evidence" value="ECO:0007669"/>
    <property type="project" value="TreeGrafter"/>
</dbReference>
<proteinExistence type="predicted"/>
<evidence type="ECO:0000313" key="3">
    <source>
        <dbReference type="Proteomes" id="UP000308705"/>
    </source>
</evidence>
<protein>
    <submittedName>
        <fullName evidence="2">NAD-dependent epimerase/dehydratase family protein</fullName>
    </submittedName>
</protein>
<dbReference type="Gene3D" id="3.40.50.720">
    <property type="entry name" value="NAD(P)-binding Rossmann-like Domain"/>
    <property type="match status" value="1"/>
</dbReference>